<dbReference type="OrthoDB" id="3246013at2759"/>
<gene>
    <name evidence="1" type="ORF">PAXRUDRAFT_159993</name>
</gene>
<evidence type="ECO:0000313" key="2">
    <source>
        <dbReference type="Proteomes" id="UP000054538"/>
    </source>
</evidence>
<name>A0A0D0CWK8_9AGAM</name>
<reference evidence="1 2" key="1">
    <citation type="submission" date="2014-04" db="EMBL/GenBank/DDBJ databases">
        <authorList>
            <consortium name="DOE Joint Genome Institute"/>
            <person name="Kuo A."/>
            <person name="Kohler A."/>
            <person name="Jargeat P."/>
            <person name="Nagy L.G."/>
            <person name="Floudas D."/>
            <person name="Copeland A."/>
            <person name="Barry K.W."/>
            <person name="Cichocki N."/>
            <person name="Veneault-Fourrey C."/>
            <person name="LaButti K."/>
            <person name="Lindquist E.A."/>
            <person name="Lipzen A."/>
            <person name="Lundell T."/>
            <person name="Morin E."/>
            <person name="Murat C."/>
            <person name="Sun H."/>
            <person name="Tunlid A."/>
            <person name="Henrissat B."/>
            <person name="Grigoriev I.V."/>
            <person name="Hibbett D.S."/>
            <person name="Martin F."/>
            <person name="Nordberg H.P."/>
            <person name="Cantor M.N."/>
            <person name="Hua S.X."/>
        </authorList>
    </citation>
    <scope>NUCLEOTIDE SEQUENCE [LARGE SCALE GENOMIC DNA]</scope>
    <source>
        <strain evidence="1 2">Ve08.2h10</strain>
    </source>
</reference>
<proteinExistence type="predicted"/>
<dbReference type="HOGENOM" id="CLU_2677814_0_0_1"/>
<keyword evidence="2" id="KW-1185">Reference proteome</keyword>
<protein>
    <submittedName>
        <fullName evidence="1">Unplaced genomic scaffold scaffold_1326, whole genome shotgun sequence</fullName>
    </submittedName>
</protein>
<evidence type="ECO:0000313" key="1">
    <source>
        <dbReference type="EMBL" id="KIK79918.1"/>
    </source>
</evidence>
<dbReference type="EMBL" id="KN826148">
    <property type="protein sequence ID" value="KIK79918.1"/>
    <property type="molecule type" value="Genomic_DNA"/>
</dbReference>
<reference evidence="2" key="2">
    <citation type="submission" date="2015-01" db="EMBL/GenBank/DDBJ databases">
        <title>Evolutionary Origins and Diversification of the Mycorrhizal Mutualists.</title>
        <authorList>
            <consortium name="DOE Joint Genome Institute"/>
            <consortium name="Mycorrhizal Genomics Consortium"/>
            <person name="Kohler A."/>
            <person name="Kuo A."/>
            <person name="Nagy L.G."/>
            <person name="Floudas D."/>
            <person name="Copeland A."/>
            <person name="Barry K.W."/>
            <person name="Cichocki N."/>
            <person name="Veneault-Fourrey C."/>
            <person name="LaButti K."/>
            <person name="Lindquist E.A."/>
            <person name="Lipzen A."/>
            <person name="Lundell T."/>
            <person name="Morin E."/>
            <person name="Murat C."/>
            <person name="Riley R."/>
            <person name="Ohm R."/>
            <person name="Sun H."/>
            <person name="Tunlid A."/>
            <person name="Henrissat B."/>
            <person name="Grigoriev I.V."/>
            <person name="Hibbett D.S."/>
            <person name="Martin F."/>
        </authorList>
    </citation>
    <scope>NUCLEOTIDE SEQUENCE [LARGE SCALE GENOMIC DNA]</scope>
    <source>
        <strain evidence="2">Ve08.2h10</strain>
    </source>
</reference>
<organism evidence="1 2">
    <name type="scientific">Paxillus rubicundulus Ve08.2h10</name>
    <dbReference type="NCBI Taxonomy" id="930991"/>
    <lineage>
        <taxon>Eukaryota</taxon>
        <taxon>Fungi</taxon>
        <taxon>Dikarya</taxon>
        <taxon>Basidiomycota</taxon>
        <taxon>Agaricomycotina</taxon>
        <taxon>Agaricomycetes</taxon>
        <taxon>Agaricomycetidae</taxon>
        <taxon>Boletales</taxon>
        <taxon>Paxilineae</taxon>
        <taxon>Paxillaceae</taxon>
        <taxon>Paxillus</taxon>
    </lineage>
</organism>
<sequence>IKAVKQLWWHPSKYNALGQILLTNQCLNKLDAALVDFEAHGMLSHPPDGTNSDSLDKFLFIYHFNHHSTLSYHSR</sequence>
<dbReference type="InParanoid" id="A0A0D0CWK8"/>
<dbReference type="Proteomes" id="UP000054538">
    <property type="component" value="Unassembled WGS sequence"/>
</dbReference>
<feature type="non-terminal residue" evidence="1">
    <location>
        <position position="1"/>
    </location>
</feature>
<dbReference type="AlphaFoldDB" id="A0A0D0CWK8"/>
<accession>A0A0D0CWK8</accession>